<name>A0A1A9S2H1_9NEIS</name>
<sequence length="196" mass="21876">MKVLVNLFHPHLERSVVNRAWAERLASQLGITLRDLYALYPDGKIDVAAEQQALAEHDRLVFQHPFYWYSTPPLMKQWLDDVLTYGWAYGPGGNALVGKEWLSVISTGGPADSYQAGGYNRFSMSEFLKPLVQTASLLQTVFLPPFIFHGAVVVDSEAVRASADALLDYIRNPLLDPQKKLAALQAKMESEGVKLE</sequence>
<proteinExistence type="predicted"/>
<evidence type="ECO:0000256" key="1">
    <source>
        <dbReference type="ARBA" id="ARBA00023002"/>
    </source>
</evidence>
<dbReference type="RefSeq" id="WP_067590232.1">
    <property type="nucleotide sequence ID" value="NZ_LXSL01000011.1"/>
</dbReference>
<dbReference type="STRING" id="1795827.A7P95_01850"/>
<gene>
    <name evidence="3" type="ORF">A7P95_01850</name>
</gene>
<dbReference type="InterPro" id="IPR029039">
    <property type="entry name" value="Flavoprotein-like_sf"/>
</dbReference>
<reference evidence="4" key="1">
    <citation type="submission" date="2016-05" db="EMBL/GenBank/DDBJ databases">
        <title>Draft genome of Corynebacterium afermentans subsp. afermentans LCDC 88199T.</title>
        <authorList>
            <person name="Bernier A.-M."/>
            <person name="Bernard K."/>
        </authorList>
    </citation>
    <scope>NUCLEOTIDE SEQUENCE [LARGE SCALE GENOMIC DNA]</scope>
    <source>
        <strain evidence="4">NML02-A-017</strain>
    </source>
</reference>
<dbReference type="OrthoDB" id="9798454at2"/>
<dbReference type="EMBL" id="LXSL01000011">
    <property type="protein sequence ID" value="OAM31256.1"/>
    <property type="molecule type" value="Genomic_DNA"/>
</dbReference>
<evidence type="ECO:0000259" key="2">
    <source>
        <dbReference type="Pfam" id="PF02525"/>
    </source>
</evidence>
<dbReference type="InterPro" id="IPR046980">
    <property type="entry name" value="KefG/KefF"/>
</dbReference>
<dbReference type="Proteomes" id="UP000077885">
    <property type="component" value="Unassembled WGS sequence"/>
</dbReference>
<dbReference type="InterPro" id="IPR003680">
    <property type="entry name" value="Flavodoxin_fold"/>
</dbReference>
<dbReference type="GO" id="GO:0010181">
    <property type="term" value="F:FMN binding"/>
    <property type="evidence" value="ECO:0007669"/>
    <property type="project" value="TreeGrafter"/>
</dbReference>
<feature type="domain" description="Flavodoxin-like fold" evidence="2">
    <location>
        <begin position="1"/>
        <end position="165"/>
    </location>
</feature>
<dbReference type="PANTHER" id="PTHR47307:SF1">
    <property type="entry name" value="GLUTATHIONE-REGULATED POTASSIUM-EFFLUX SYSTEM ANCILLARY PROTEIN KEFG"/>
    <property type="match status" value="1"/>
</dbReference>
<evidence type="ECO:0000313" key="4">
    <source>
        <dbReference type="Proteomes" id="UP000077885"/>
    </source>
</evidence>
<evidence type="ECO:0000313" key="3">
    <source>
        <dbReference type="EMBL" id="OAM31256.1"/>
    </source>
</evidence>
<protein>
    <submittedName>
        <fullName evidence="3">NADPH oxidoreductase</fullName>
    </submittedName>
</protein>
<accession>A0A1A9S2H1</accession>
<dbReference type="AlphaFoldDB" id="A0A1A9S2H1"/>
<keyword evidence="1" id="KW-0560">Oxidoreductase</keyword>
<dbReference type="SUPFAM" id="SSF52218">
    <property type="entry name" value="Flavoproteins"/>
    <property type="match status" value="1"/>
</dbReference>
<keyword evidence="4" id="KW-1185">Reference proteome</keyword>
<dbReference type="Pfam" id="PF02525">
    <property type="entry name" value="Flavodoxin_2"/>
    <property type="match status" value="1"/>
</dbReference>
<dbReference type="Gene3D" id="3.40.50.360">
    <property type="match status" value="1"/>
</dbReference>
<dbReference type="GO" id="GO:0009055">
    <property type="term" value="F:electron transfer activity"/>
    <property type="evidence" value="ECO:0007669"/>
    <property type="project" value="TreeGrafter"/>
</dbReference>
<organism evidence="3 4">
    <name type="scientific">Eikenella longinqua</name>
    <dbReference type="NCBI Taxonomy" id="1795827"/>
    <lineage>
        <taxon>Bacteria</taxon>
        <taxon>Pseudomonadati</taxon>
        <taxon>Pseudomonadota</taxon>
        <taxon>Betaproteobacteria</taxon>
        <taxon>Neisseriales</taxon>
        <taxon>Neisseriaceae</taxon>
        <taxon>Eikenella</taxon>
    </lineage>
</organism>
<comment type="caution">
    <text evidence="3">The sequence shown here is derived from an EMBL/GenBank/DDBJ whole genome shotgun (WGS) entry which is preliminary data.</text>
</comment>
<dbReference type="PANTHER" id="PTHR47307">
    <property type="entry name" value="GLUTATHIONE-REGULATED POTASSIUM-EFFLUX SYSTEM ANCILLARY PROTEIN KEFG"/>
    <property type="match status" value="1"/>
</dbReference>
<dbReference type="GO" id="GO:0003955">
    <property type="term" value="F:NAD(P)H dehydrogenase (quinone) activity"/>
    <property type="evidence" value="ECO:0007669"/>
    <property type="project" value="TreeGrafter"/>
</dbReference>